<proteinExistence type="predicted"/>
<name>A0AAY5K1T6_ESOLU</name>
<dbReference type="Proteomes" id="UP000265140">
    <property type="component" value="Chromosome 18"/>
</dbReference>
<accession>A0AAY5K1T6</accession>
<reference evidence="2" key="2">
    <citation type="submission" date="2025-08" db="UniProtKB">
        <authorList>
            <consortium name="Ensembl"/>
        </authorList>
    </citation>
    <scope>IDENTIFICATION</scope>
</reference>
<reference evidence="2 3" key="1">
    <citation type="submission" date="2020-02" db="EMBL/GenBank/DDBJ databases">
        <title>Esox lucius (northern pike) genome, fEsoLuc1, primary haplotype.</title>
        <authorList>
            <person name="Myers G."/>
            <person name="Karagic N."/>
            <person name="Meyer A."/>
            <person name="Pippel M."/>
            <person name="Reichard M."/>
            <person name="Winkler S."/>
            <person name="Tracey A."/>
            <person name="Sims Y."/>
            <person name="Howe K."/>
            <person name="Rhie A."/>
            <person name="Formenti G."/>
            <person name="Durbin R."/>
            <person name="Fedrigo O."/>
            <person name="Jarvis E.D."/>
        </authorList>
    </citation>
    <scope>NUCLEOTIDE SEQUENCE [LARGE SCALE GENOMIC DNA]</scope>
</reference>
<dbReference type="AlphaFoldDB" id="A0AAY5K1T6"/>
<feature type="region of interest" description="Disordered" evidence="1">
    <location>
        <begin position="79"/>
        <end position="121"/>
    </location>
</feature>
<evidence type="ECO:0000313" key="2">
    <source>
        <dbReference type="Ensembl" id="ENSELUP00000082781.1"/>
    </source>
</evidence>
<evidence type="ECO:0000256" key="1">
    <source>
        <dbReference type="SAM" id="MobiDB-lite"/>
    </source>
</evidence>
<dbReference type="GO" id="GO:0000408">
    <property type="term" value="C:EKC/KEOPS complex"/>
    <property type="evidence" value="ECO:0007669"/>
    <property type="project" value="InterPro"/>
</dbReference>
<feature type="compositionally biased region" description="Acidic residues" evidence="1">
    <location>
        <begin position="83"/>
        <end position="101"/>
    </location>
</feature>
<dbReference type="Pfam" id="PF15387">
    <property type="entry name" value="DUF4611"/>
    <property type="match status" value="1"/>
</dbReference>
<keyword evidence="3" id="KW-1185">Reference proteome</keyword>
<evidence type="ECO:0000313" key="3">
    <source>
        <dbReference type="Proteomes" id="UP000265140"/>
    </source>
</evidence>
<protein>
    <submittedName>
        <fullName evidence="2">Si:dkeyp-55f12.3</fullName>
    </submittedName>
</protein>
<sequence>MNVASQKVQSTGQCCHAVSTMAANVGVLRGELKYRDGLTKEIVITTENNLTSMIVGIKKLNADVSRLLTDSIVQENLYKGDLQVDDGEEEDVSEDDDDEEDTKTKVPIKEPPAKRSKTLRA</sequence>
<organism evidence="2 3">
    <name type="scientific">Esox lucius</name>
    <name type="common">Northern pike</name>
    <dbReference type="NCBI Taxonomy" id="8010"/>
    <lineage>
        <taxon>Eukaryota</taxon>
        <taxon>Metazoa</taxon>
        <taxon>Chordata</taxon>
        <taxon>Craniata</taxon>
        <taxon>Vertebrata</taxon>
        <taxon>Euteleostomi</taxon>
        <taxon>Actinopterygii</taxon>
        <taxon>Neopterygii</taxon>
        <taxon>Teleostei</taxon>
        <taxon>Protacanthopterygii</taxon>
        <taxon>Esociformes</taxon>
        <taxon>Esocidae</taxon>
        <taxon>Esox</taxon>
    </lineage>
</organism>
<feature type="compositionally biased region" description="Basic and acidic residues" evidence="1">
    <location>
        <begin position="102"/>
        <end position="113"/>
    </location>
</feature>
<dbReference type="GeneTree" id="ENSGT00940000173241"/>
<dbReference type="InterPro" id="IPR027893">
    <property type="entry name" value="GON7_meta"/>
</dbReference>
<reference evidence="2" key="3">
    <citation type="submission" date="2025-09" db="UniProtKB">
        <authorList>
            <consortium name="Ensembl"/>
        </authorList>
    </citation>
    <scope>IDENTIFICATION</scope>
</reference>
<dbReference type="Ensembl" id="ENSELUT00000095186.1">
    <property type="protein sequence ID" value="ENSELUP00000082781.1"/>
    <property type="gene ID" value="ENSELUG00000037550.1"/>
</dbReference>